<proteinExistence type="inferred from homology"/>
<protein>
    <recommendedName>
        <fullName evidence="4">Cys-tRNA(Pro)/Cys-tRNA(Cys) deacylase</fullName>
        <ecNumber evidence="4">4.2.-.-</ecNumber>
    </recommendedName>
</protein>
<evidence type="ECO:0000256" key="3">
    <source>
        <dbReference type="ARBA" id="ARBA00023239"/>
    </source>
</evidence>
<dbReference type="OrthoDB" id="9809296at2"/>
<dbReference type="SUPFAM" id="SSF55826">
    <property type="entry name" value="YbaK/ProRS associated domain"/>
    <property type="match status" value="1"/>
</dbReference>
<evidence type="ECO:0000256" key="2">
    <source>
        <dbReference type="ARBA" id="ARBA00022917"/>
    </source>
</evidence>
<evidence type="ECO:0000256" key="4">
    <source>
        <dbReference type="PIRNR" id="PIRNR006181"/>
    </source>
</evidence>
<dbReference type="CDD" id="cd00002">
    <property type="entry name" value="YbaK_deacylase"/>
    <property type="match status" value="1"/>
</dbReference>
<dbReference type="InterPro" id="IPR004369">
    <property type="entry name" value="Prolyl-tRNA_editing_YbaK/EbsC"/>
</dbReference>
<dbReference type="Gene3D" id="3.90.960.10">
    <property type="entry name" value="YbaK/aminoacyl-tRNA synthetase-associated domain"/>
    <property type="match status" value="1"/>
</dbReference>
<dbReference type="EC" id="4.2.-.-" evidence="4"/>
<dbReference type="AlphaFoldDB" id="A0A0R2NC91"/>
<keyword evidence="7" id="KW-1185">Reference proteome</keyword>
<name>A0A0R2NC91_9LACO</name>
<comment type="similarity">
    <text evidence="1 4">Belongs to the prolyl-tRNA editing family. YbaK/EbsC subfamily.</text>
</comment>
<dbReference type="GO" id="GO:0016829">
    <property type="term" value="F:lyase activity"/>
    <property type="evidence" value="ECO:0007669"/>
    <property type="project" value="UniProtKB-KW"/>
</dbReference>
<dbReference type="InterPro" id="IPR036754">
    <property type="entry name" value="YbaK/aa-tRNA-synt-asso_dom_sf"/>
</dbReference>
<sequence length="164" mass="18067">MGKKNKLSKTLVEQILDKANISYESVSFATHTEGDVKQMDTDESAEDRHNIYKTLALLGNKTGPVIGVVPLDEHLSYKKLAKISGNKKVGMVPLKDLLKTTGYEHGANSPIAIYETKHYPIYMDEIAEKQGEIVVSAGKIGRSVRVNAKDVKKLVHATFGDLIE</sequence>
<dbReference type="EMBL" id="JQCQ01000029">
    <property type="protein sequence ID" value="KRO23511.1"/>
    <property type="molecule type" value="Genomic_DNA"/>
</dbReference>
<keyword evidence="3 4" id="KW-0456">Lyase</keyword>
<evidence type="ECO:0000313" key="7">
    <source>
        <dbReference type="Proteomes" id="UP000051249"/>
    </source>
</evidence>
<dbReference type="RefSeq" id="WP_057800121.1">
    <property type="nucleotide sequence ID" value="NZ_BJZZ01000028.1"/>
</dbReference>
<dbReference type="GO" id="GO:0006412">
    <property type="term" value="P:translation"/>
    <property type="evidence" value="ECO:0007669"/>
    <property type="project" value="UniProtKB-KW"/>
</dbReference>
<dbReference type="GO" id="GO:0002161">
    <property type="term" value="F:aminoacyl-tRNA deacylase activity"/>
    <property type="evidence" value="ECO:0007669"/>
    <property type="project" value="InterPro"/>
</dbReference>
<dbReference type="PANTHER" id="PTHR30411:SF0">
    <property type="entry name" value="CYS-TRNA(PRO)_CYS-TRNA(CYS) DEACYLASE YBAK"/>
    <property type="match status" value="1"/>
</dbReference>
<evidence type="ECO:0000313" key="6">
    <source>
        <dbReference type="EMBL" id="KRO23511.1"/>
    </source>
</evidence>
<organism evidence="6 7">
    <name type="scientific">Pediococcus argentinicus</name>
    <dbReference type="NCBI Taxonomy" id="480391"/>
    <lineage>
        <taxon>Bacteria</taxon>
        <taxon>Bacillati</taxon>
        <taxon>Bacillota</taxon>
        <taxon>Bacilli</taxon>
        <taxon>Lactobacillales</taxon>
        <taxon>Lactobacillaceae</taxon>
        <taxon>Pediococcus</taxon>
    </lineage>
</organism>
<dbReference type="PATRIC" id="fig|480391.4.peg.923"/>
<evidence type="ECO:0000256" key="1">
    <source>
        <dbReference type="ARBA" id="ARBA00009798"/>
    </source>
</evidence>
<dbReference type="PIRSF" id="PIRSF006181">
    <property type="entry name" value="EbsC_YbaK"/>
    <property type="match status" value="1"/>
</dbReference>
<gene>
    <name evidence="6" type="ORF">IV88_GL000908</name>
</gene>
<dbReference type="InterPro" id="IPR007214">
    <property type="entry name" value="YbaK/aa-tRNA-synth-assoc-dom"/>
</dbReference>
<reference evidence="6 7" key="1">
    <citation type="journal article" date="2015" name="Genome Announc.">
        <title>Expanding the biotechnology potential of lactobacilli through comparative genomics of 213 strains and associated genera.</title>
        <authorList>
            <person name="Sun Z."/>
            <person name="Harris H.M."/>
            <person name="McCann A."/>
            <person name="Guo C."/>
            <person name="Argimon S."/>
            <person name="Zhang W."/>
            <person name="Yang X."/>
            <person name="Jeffery I.B."/>
            <person name="Cooney J.C."/>
            <person name="Kagawa T.F."/>
            <person name="Liu W."/>
            <person name="Song Y."/>
            <person name="Salvetti E."/>
            <person name="Wrobel A."/>
            <person name="Rasinkangas P."/>
            <person name="Parkhill J."/>
            <person name="Rea M.C."/>
            <person name="O'Sullivan O."/>
            <person name="Ritari J."/>
            <person name="Douillard F.P."/>
            <person name="Paul Ross R."/>
            <person name="Yang R."/>
            <person name="Briner A.E."/>
            <person name="Felis G.E."/>
            <person name="de Vos W.M."/>
            <person name="Barrangou R."/>
            <person name="Klaenhammer T.R."/>
            <person name="Caufield P.W."/>
            <person name="Cui Y."/>
            <person name="Zhang H."/>
            <person name="O'Toole P.W."/>
        </authorList>
    </citation>
    <scope>NUCLEOTIDE SEQUENCE [LARGE SCALE GENOMIC DNA]</scope>
    <source>
        <strain evidence="6 7">DSM 23026</strain>
    </source>
</reference>
<comment type="caution">
    <text evidence="6">The sequence shown here is derived from an EMBL/GenBank/DDBJ whole genome shotgun (WGS) entry which is preliminary data.</text>
</comment>
<accession>A0A0R2NC91</accession>
<dbReference type="Pfam" id="PF04073">
    <property type="entry name" value="tRNA_edit"/>
    <property type="match status" value="1"/>
</dbReference>
<keyword evidence="2 4" id="KW-0648">Protein biosynthesis</keyword>
<dbReference type="PANTHER" id="PTHR30411">
    <property type="entry name" value="CYTOPLASMIC PROTEIN"/>
    <property type="match status" value="1"/>
</dbReference>
<evidence type="ECO:0000259" key="5">
    <source>
        <dbReference type="Pfam" id="PF04073"/>
    </source>
</evidence>
<dbReference type="Proteomes" id="UP000051249">
    <property type="component" value="Unassembled WGS sequence"/>
</dbReference>
<feature type="domain" description="YbaK/aminoacyl-tRNA synthetase-associated" evidence="5">
    <location>
        <begin position="47"/>
        <end position="154"/>
    </location>
</feature>